<dbReference type="InterPro" id="IPR039600">
    <property type="entry name" value="TANGO6/Rtp1"/>
</dbReference>
<sequence>MTENSNPQHQQSKLVQGLVEAGKKAFDPSLDATLRDAGIKEYNELVERTETWVLLHALNPLIRPNVLPPWLSQAFMQTLTLLPLRPDGVRGTLEFVFSVHPSNSSRIPDSATPQTQGATITHEAVAMATKLLSSVPSSMTPQAWFEGISSQICRLMDGVDGPELSRTAAQIVGFGILGKKQLGAPGAPGWAVFVQPLLETINPSLRQTPEPMLGGDQDEVIDLSRDRVLVTAESLEVALRRLKVLILSNPSPGLCRRLLKPVLAQIWALASWSSLSSGEDSPQSAAKALLETYLRLFGDSETVAVLVTNALCRGSLPEDDTPWDYRPAQNGMVDIVAKRSGATSQDVNWGDVEKRAVVLAYTIVTACSEKDVSAVFLDLLRRWIKTSGEPSGTGLPTSTTEDVRGPEPALQDLFEVTLLQKLLEKAPEKLVSRFDQLLELIVQVLQADDQAALADDLVGVVLSLLNMVVTAPTFNKSSIDQDLLRIIEASLDRIGREDRGQTSQTASNLALLLKYRGDLDQDEEATSALSSRQIEDRRTYNLAMNYITGTDNPPPVVSEGLNLLSGLILAGSPALDVTAVNVLMCNLLTNNEDYINLRVVKIFTQLANKHPKSTTKELLDHYLDAQEKASTATRLRFGEALLQVIERLGQTFSGDVAKQVGETLLSIAGRRGYRPKTQAKQAREERLRELKKKKGEVQDDDEDMEEHEDMTEEEKATNDILAQIVQGWDSKRGAEDIRMRTSALSIFGTALETNIGGLGPTLASGGIDLCINILTLEPEMEKGILRRAAIIAVLSFIRALQKAKESGQSLGFGLADSSREDIMRTLQYIAGTDNDGLVQQHAHDVVESLENWQMSSLLSAAQATETPGLGRLAGLNVNPEDIIPDPSGRPRPRIEEVE</sequence>
<dbReference type="InterPro" id="IPR019414">
    <property type="entry name" value="Rtp1_C2"/>
</dbReference>
<proteinExistence type="inferred from homology"/>
<evidence type="ECO:0000259" key="4">
    <source>
        <dbReference type="Pfam" id="PF10363"/>
    </source>
</evidence>
<gene>
    <name evidence="5" type="ORF">ACRE_004170</name>
</gene>
<evidence type="ECO:0000313" key="5">
    <source>
        <dbReference type="EMBL" id="KFH48790.1"/>
    </source>
</evidence>
<dbReference type="PANTHER" id="PTHR20959">
    <property type="entry name" value="TRANSPORT AND GOLGI ORGANIZATION PROTEIN 6 FAMILY MEMBER"/>
    <property type="match status" value="1"/>
</dbReference>
<evidence type="ECO:0000256" key="1">
    <source>
        <dbReference type="ARBA" id="ARBA00005724"/>
    </source>
</evidence>
<accession>A0A086THF8</accession>
<comment type="similarity">
    <text evidence="1">Belongs to the Tango6 family.</text>
</comment>
<feature type="region of interest" description="Disordered" evidence="2">
    <location>
        <begin position="875"/>
        <end position="898"/>
    </location>
</feature>
<name>A0A086THF8_HAPC1</name>
<keyword evidence="6" id="KW-1185">Reference proteome</keyword>
<feature type="region of interest" description="Disordered" evidence="2">
    <location>
        <begin position="675"/>
        <end position="715"/>
    </location>
</feature>
<dbReference type="PANTHER" id="PTHR20959:SF1">
    <property type="entry name" value="TRANSPORT AND GOLGI ORGANIZATION PROTEIN 6 HOMOLOG"/>
    <property type="match status" value="1"/>
</dbReference>
<dbReference type="GO" id="GO:0009306">
    <property type="term" value="P:protein secretion"/>
    <property type="evidence" value="ECO:0007669"/>
    <property type="project" value="TreeGrafter"/>
</dbReference>
<dbReference type="SUPFAM" id="SSF48371">
    <property type="entry name" value="ARM repeat"/>
    <property type="match status" value="1"/>
</dbReference>
<dbReference type="Pfam" id="PF10363">
    <property type="entry name" value="RTP1_C1"/>
    <property type="match status" value="1"/>
</dbReference>
<evidence type="ECO:0000256" key="2">
    <source>
        <dbReference type="SAM" id="MobiDB-lite"/>
    </source>
</evidence>
<organism evidence="5 6">
    <name type="scientific">Hapsidospora chrysogenum (strain ATCC 11550 / CBS 779.69 / DSM 880 / IAM 14645 / JCM 23072 / IMI 49137)</name>
    <name type="common">Acremonium chrysogenum</name>
    <dbReference type="NCBI Taxonomy" id="857340"/>
    <lineage>
        <taxon>Eukaryota</taxon>
        <taxon>Fungi</taxon>
        <taxon>Dikarya</taxon>
        <taxon>Ascomycota</taxon>
        <taxon>Pezizomycotina</taxon>
        <taxon>Sordariomycetes</taxon>
        <taxon>Hypocreomycetidae</taxon>
        <taxon>Hypocreales</taxon>
        <taxon>Bionectriaceae</taxon>
        <taxon>Hapsidospora</taxon>
    </lineage>
</organism>
<dbReference type="HOGENOM" id="CLU_006300_0_0_1"/>
<dbReference type="AlphaFoldDB" id="A0A086THF8"/>
<dbReference type="Gene3D" id="1.25.10.10">
    <property type="entry name" value="Leucine-rich Repeat Variant"/>
    <property type="match status" value="1"/>
</dbReference>
<dbReference type="OrthoDB" id="39591at2759"/>
<protein>
    <submittedName>
        <fullName evidence="5">Uncharacterized protein</fullName>
    </submittedName>
</protein>
<evidence type="ECO:0000259" key="3">
    <source>
        <dbReference type="Pfam" id="PF10304"/>
    </source>
</evidence>
<dbReference type="Pfam" id="PF10304">
    <property type="entry name" value="RTP1_C2"/>
    <property type="match status" value="1"/>
</dbReference>
<dbReference type="Proteomes" id="UP000029964">
    <property type="component" value="Unassembled WGS sequence"/>
</dbReference>
<feature type="compositionally biased region" description="Acidic residues" evidence="2">
    <location>
        <begin position="698"/>
        <end position="712"/>
    </location>
</feature>
<feature type="domain" description="RNA polymerase II assembly factor Rtp1 C-terminal" evidence="4">
    <location>
        <begin position="550"/>
        <end position="650"/>
    </location>
</feature>
<feature type="domain" description="RNA polymerase II assembly factor Rtp1 C-terminal" evidence="3">
    <location>
        <begin position="819"/>
        <end position="851"/>
    </location>
</feature>
<dbReference type="EMBL" id="JPKY01000002">
    <property type="protein sequence ID" value="KFH48790.1"/>
    <property type="molecule type" value="Genomic_DNA"/>
</dbReference>
<reference evidence="6" key="1">
    <citation type="journal article" date="2014" name="Genome Announc.">
        <title>Genome sequence and annotation of Acremonium chrysogenum, producer of the beta-lactam antibiotic cephalosporin C.</title>
        <authorList>
            <person name="Terfehr D."/>
            <person name="Dahlmann T.A."/>
            <person name="Specht T."/>
            <person name="Zadra I."/>
            <person name="Kuernsteiner H."/>
            <person name="Kueck U."/>
        </authorList>
    </citation>
    <scope>NUCLEOTIDE SEQUENCE [LARGE SCALE GENOMIC DNA]</scope>
    <source>
        <strain evidence="6">ATCC 11550 / CBS 779.69 / DSM 880 / IAM 14645 / JCM 23072 / IMI 49137</strain>
    </source>
</reference>
<dbReference type="STRING" id="857340.A0A086THF8"/>
<dbReference type="InterPro" id="IPR011989">
    <property type="entry name" value="ARM-like"/>
</dbReference>
<dbReference type="InterPro" id="IPR019451">
    <property type="entry name" value="Rtp1_C1"/>
</dbReference>
<dbReference type="InterPro" id="IPR016024">
    <property type="entry name" value="ARM-type_fold"/>
</dbReference>
<evidence type="ECO:0000313" key="6">
    <source>
        <dbReference type="Proteomes" id="UP000029964"/>
    </source>
</evidence>
<comment type="caution">
    <text evidence="5">The sequence shown here is derived from an EMBL/GenBank/DDBJ whole genome shotgun (WGS) entry which is preliminary data.</text>
</comment>